<dbReference type="WBParaSite" id="EgrG_000545300">
    <property type="protein sequence ID" value="EgrG_000545300"/>
    <property type="gene ID" value="EgrG_000545300"/>
</dbReference>
<dbReference type="EMBL" id="LK028582">
    <property type="protein sequence ID" value="CDS21047.1"/>
    <property type="molecule type" value="Genomic_DNA"/>
</dbReference>
<sequence length="291" mass="34050">MSLPSWRYIILSSQFSTVIYQHINQWPWLDKRLCRLLFPQPSHSTSQDALEEIPLTFENVFEFIPLSIQNAFEAMRYQEKQMDSYSRFLSSLTGKNDHGTVYFRIMPNTNEVEMSPMELLLRRKATGIKDCRISPLNKLSWRIISSSVCGKIRECDSSHEVGIKSFQGNPGKLQSYDCIIYLMDTRWMSNNDLISTLESLAPHQILVIVVVEESRKKKKCMVQRFVETLRILGVFGNSPLTSAPTNWRLWCIKRSRRKFIKKWFSVLQWGYYDVICRRLESSQNGRSIPTN</sequence>
<name>A0A068WRC3_ECHGR</name>
<evidence type="ECO:0000313" key="3">
    <source>
        <dbReference type="WBParaSite" id="EgrG_000545300"/>
    </source>
</evidence>
<accession>A0A068WRC3</accession>
<evidence type="ECO:0000313" key="1">
    <source>
        <dbReference type="EMBL" id="CDS21047.1"/>
    </source>
</evidence>
<evidence type="ECO:0000313" key="2">
    <source>
        <dbReference type="Proteomes" id="UP000492820"/>
    </source>
</evidence>
<reference evidence="1" key="2">
    <citation type="submission" date="2014-06" db="EMBL/GenBank/DDBJ databases">
        <authorList>
            <person name="Aslett M."/>
        </authorList>
    </citation>
    <scope>NUCLEOTIDE SEQUENCE</scope>
</reference>
<dbReference type="Proteomes" id="UP000492820">
    <property type="component" value="Unassembled WGS sequence"/>
</dbReference>
<dbReference type="OrthoDB" id="6279036at2759"/>
<protein>
    <submittedName>
        <fullName evidence="3">Expressed conserved protein</fullName>
    </submittedName>
</protein>
<reference evidence="3" key="3">
    <citation type="submission" date="2020-10" db="UniProtKB">
        <authorList>
            <consortium name="WormBaseParasite"/>
        </authorList>
    </citation>
    <scope>IDENTIFICATION</scope>
</reference>
<organism evidence="1">
    <name type="scientific">Echinococcus granulosus</name>
    <name type="common">Hydatid tapeworm</name>
    <dbReference type="NCBI Taxonomy" id="6210"/>
    <lineage>
        <taxon>Eukaryota</taxon>
        <taxon>Metazoa</taxon>
        <taxon>Spiralia</taxon>
        <taxon>Lophotrochozoa</taxon>
        <taxon>Platyhelminthes</taxon>
        <taxon>Cestoda</taxon>
        <taxon>Eucestoda</taxon>
        <taxon>Cyclophyllidea</taxon>
        <taxon>Taeniidae</taxon>
        <taxon>Echinococcus</taxon>
        <taxon>Echinococcus granulosus group</taxon>
    </lineage>
</organism>
<gene>
    <name evidence="1" type="ORF">EgrG_000545300</name>
</gene>
<dbReference type="AlphaFoldDB" id="A0A068WRC3"/>
<proteinExistence type="predicted"/>
<reference evidence="1 2" key="1">
    <citation type="journal article" date="2013" name="Nature">
        <title>The genomes of four tapeworm species reveal adaptations to parasitism.</title>
        <authorList>
            <person name="Tsai I.J."/>
            <person name="Zarowiecki M."/>
            <person name="Holroyd N."/>
            <person name="Garciarrubio A."/>
            <person name="Sanchez-Flores A."/>
            <person name="Brooks K.L."/>
            <person name="Tracey A."/>
            <person name="Bobes R.J."/>
            <person name="Fragoso G."/>
            <person name="Sciutto E."/>
            <person name="Aslett M."/>
            <person name="Beasley H."/>
            <person name="Bennett H.M."/>
            <person name="Cai J."/>
            <person name="Camicia F."/>
            <person name="Clark R."/>
            <person name="Cucher M."/>
            <person name="De Silva N."/>
            <person name="Day T.A."/>
            <person name="Deplazes P."/>
            <person name="Estrada K."/>
            <person name="Fernandez C."/>
            <person name="Holland P.W."/>
            <person name="Hou J."/>
            <person name="Hu S."/>
            <person name="Huckvale T."/>
            <person name="Hung S.S."/>
            <person name="Kamenetzky L."/>
            <person name="Keane J.A."/>
            <person name="Kiss F."/>
            <person name="Koziol U."/>
            <person name="Lambert O."/>
            <person name="Liu K."/>
            <person name="Luo X."/>
            <person name="Luo Y."/>
            <person name="Macchiaroli N."/>
            <person name="Nichol S."/>
            <person name="Paps J."/>
            <person name="Parkinson J."/>
            <person name="Pouchkina-Stantcheva N."/>
            <person name="Riddiford N."/>
            <person name="Rosenzvit M."/>
            <person name="Salinas G."/>
            <person name="Wasmuth J.D."/>
            <person name="Zamanian M."/>
            <person name="Zheng Y."/>
            <person name="Cai X."/>
            <person name="Soberon X."/>
            <person name="Olson P.D."/>
            <person name="Laclette J.P."/>
            <person name="Brehm K."/>
            <person name="Berriman M."/>
            <person name="Garciarrubio A."/>
            <person name="Bobes R.J."/>
            <person name="Fragoso G."/>
            <person name="Sanchez-Flores A."/>
            <person name="Estrada K."/>
            <person name="Cevallos M.A."/>
            <person name="Morett E."/>
            <person name="Gonzalez V."/>
            <person name="Portillo T."/>
            <person name="Ochoa-Leyva A."/>
            <person name="Jose M.V."/>
            <person name="Sciutto E."/>
            <person name="Landa A."/>
            <person name="Jimenez L."/>
            <person name="Valdes V."/>
            <person name="Carrero J.C."/>
            <person name="Larralde C."/>
            <person name="Morales-Montor J."/>
            <person name="Limon-Lason J."/>
            <person name="Soberon X."/>
            <person name="Laclette J.P."/>
        </authorList>
    </citation>
    <scope>NUCLEOTIDE SEQUENCE [LARGE SCALE GENOMIC DNA]</scope>
</reference>